<dbReference type="GO" id="GO:0016491">
    <property type="term" value="F:oxidoreductase activity"/>
    <property type="evidence" value="ECO:0007669"/>
    <property type="project" value="UniProtKB-KW"/>
</dbReference>
<dbReference type="InterPro" id="IPR017900">
    <property type="entry name" value="4Fe4S_Fe_S_CS"/>
</dbReference>
<name>A0A4P2VCN2_9ARCH</name>
<dbReference type="Pfam" id="PF13183">
    <property type="entry name" value="Fer4_8"/>
    <property type="match status" value="1"/>
</dbReference>
<dbReference type="PANTHER" id="PTHR43255:SF1">
    <property type="entry name" value="IRON-SULFUR-BINDING OXIDOREDUCTASE FADF-RELATED"/>
    <property type="match status" value="1"/>
</dbReference>
<dbReference type="Proteomes" id="UP000509448">
    <property type="component" value="Chromosome"/>
</dbReference>
<keyword evidence="2" id="KW-0004">4Fe-4S</keyword>
<organism evidence="9 10">
    <name type="scientific">Conexivisphaera calida</name>
    <dbReference type="NCBI Taxonomy" id="1874277"/>
    <lineage>
        <taxon>Archaea</taxon>
        <taxon>Nitrososphaerota</taxon>
        <taxon>Conexivisphaeria</taxon>
        <taxon>Conexivisphaerales</taxon>
        <taxon>Conexivisphaeraceae</taxon>
        <taxon>Conexivisphaera</taxon>
    </lineage>
</organism>
<accession>A0A4P2VCN2</accession>
<feature type="domain" description="4Fe-4S ferredoxin-type" evidence="8">
    <location>
        <begin position="296"/>
        <end position="325"/>
    </location>
</feature>
<feature type="transmembrane region" description="Helical" evidence="7">
    <location>
        <begin position="171"/>
        <end position="192"/>
    </location>
</feature>
<dbReference type="EMBL" id="AP018732">
    <property type="protein sequence ID" value="BBE42339.1"/>
    <property type="molecule type" value="Genomic_DNA"/>
</dbReference>
<keyword evidence="7" id="KW-0472">Membrane</keyword>
<keyword evidence="5" id="KW-0408">Iron</keyword>
<dbReference type="Pfam" id="PF02754">
    <property type="entry name" value="CCG"/>
    <property type="match status" value="2"/>
</dbReference>
<dbReference type="GeneID" id="55584762"/>
<dbReference type="OrthoDB" id="42878at2157"/>
<dbReference type="GO" id="GO:0046872">
    <property type="term" value="F:metal ion binding"/>
    <property type="evidence" value="ECO:0007669"/>
    <property type="project" value="UniProtKB-KW"/>
</dbReference>
<dbReference type="InterPro" id="IPR017896">
    <property type="entry name" value="4Fe4S_Fe-S-bd"/>
</dbReference>
<evidence type="ECO:0000313" key="10">
    <source>
        <dbReference type="Proteomes" id="UP000509448"/>
    </source>
</evidence>
<keyword evidence="3" id="KW-0479">Metal-binding</keyword>
<dbReference type="AlphaFoldDB" id="A0A4P2VCN2"/>
<evidence type="ECO:0000256" key="5">
    <source>
        <dbReference type="ARBA" id="ARBA00023004"/>
    </source>
</evidence>
<evidence type="ECO:0000313" key="9">
    <source>
        <dbReference type="EMBL" id="BBE42339.1"/>
    </source>
</evidence>
<proteinExistence type="inferred from homology"/>
<dbReference type="PANTHER" id="PTHR43255">
    <property type="entry name" value="IRON-SULFUR-BINDING OXIDOREDUCTASE FADF-RELATED-RELATED"/>
    <property type="match status" value="1"/>
</dbReference>
<dbReference type="KEGG" id="ccai:NAS2_0950"/>
<keyword evidence="7" id="KW-0812">Transmembrane</keyword>
<feature type="transmembrane region" description="Helical" evidence="7">
    <location>
        <begin position="27"/>
        <end position="45"/>
    </location>
</feature>
<evidence type="ECO:0000256" key="1">
    <source>
        <dbReference type="ARBA" id="ARBA00007097"/>
    </source>
</evidence>
<protein>
    <submittedName>
        <fullName evidence="9">Fe-S oxidoreductase</fullName>
    </submittedName>
</protein>
<dbReference type="PROSITE" id="PS00198">
    <property type="entry name" value="4FE4S_FER_1"/>
    <property type="match status" value="1"/>
</dbReference>
<evidence type="ECO:0000259" key="8">
    <source>
        <dbReference type="PROSITE" id="PS51379"/>
    </source>
</evidence>
<dbReference type="PROSITE" id="PS51379">
    <property type="entry name" value="4FE4S_FER_2"/>
    <property type="match status" value="2"/>
</dbReference>
<comment type="similarity">
    <text evidence="1">Belongs to the HdrC family.</text>
</comment>
<dbReference type="InterPro" id="IPR051460">
    <property type="entry name" value="HdrC_iron-sulfur_subunit"/>
</dbReference>
<dbReference type="Gene3D" id="1.20.950.20">
    <property type="entry name" value="Transmembrane di-heme cytochromes, Chain C"/>
    <property type="match status" value="1"/>
</dbReference>
<feature type="domain" description="4Fe-4S ferredoxin-type" evidence="8">
    <location>
        <begin position="349"/>
        <end position="379"/>
    </location>
</feature>
<dbReference type="GO" id="GO:0005886">
    <property type="term" value="C:plasma membrane"/>
    <property type="evidence" value="ECO:0007669"/>
    <property type="project" value="TreeGrafter"/>
</dbReference>
<evidence type="ECO:0000256" key="3">
    <source>
        <dbReference type="ARBA" id="ARBA00022723"/>
    </source>
</evidence>
<dbReference type="InterPro" id="IPR004017">
    <property type="entry name" value="Cys_rich_dom"/>
</dbReference>
<dbReference type="SUPFAM" id="SSF46548">
    <property type="entry name" value="alpha-helical ferredoxin"/>
    <property type="match status" value="1"/>
</dbReference>
<keyword evidence="10" id="KW-1185">Reference proteome</keyword>
<gene>
    <name evidence="9" type="ORF">NAS2_0950</name>
</gene>
<dbReference type="InterPro" id="IPR009051">
    <property type="entry name" value="Helical_ferredxn"/>
</dbReference>
<dbReference type="Gene3D" id="1.10.1060.10">
    <property type="entry name" value="Alpha-helical ferredoxin"/>
    <property type="match status" value="1"/>
</dbReference>
<feature type="transmembrane region" description="Helical" evidence="7">
    <location>
        <begin position="88"/>
        <end position="109"/>
    </location>
</feature>
<sequence>MIPWQLLFLQSSIPEIKYYLFVGDLEPLVWIESAVAAIICIYGSYRAVSRWLMGQPVPMPDHLGARLWNVAKYTFAQVKVWRHRLPGVLHSLIFWGTTILLIGTILDAIESEFTLRFLDARFLIGPTYLWFKLAMNIGGLMLIAGILLAYYRRLRGLTPNLPMGAMEHYMLLSLLTIAITGFFMDSVNTYAYRTSYMYPYDLVGYSLASLYRDLGISVAQLVPAYRAVWAFHMTLAIMSIGFIPYTKFSHIFVHGALNVFYYRLDSPAAFRPIEDLEGRVERGEVIGATKASELTWKERLDLDACVKCARCTNACPAVASGKPLNPMLLVQAAKDAVHAGPTSPLVSEGPLVPEAYWSCTTCGACVRECPTMIHHVELILDMRRGMVSTSGAVPEGLSQALYNTMRLGNPFGFDPDERTKWMEKVSTEIDIPFAEPGEEYDYIYWVGCNTAFDPNLRPVAESLLRLLKVAGLKVALLREETCCGEPARRIGDEYLFSENAKAVGGILSNYKFKSLLVSCPHGYNNFKHEMPLYGVKFEVVHHAQLLSKLVAEGRIKPADASGLRVTFHDPCYLARWNGVVEEPRSLIRATGADLVEMARHGADSFCCGGGGAQFFFDIKIGERVSKLRTAQAAGTGAKKVVVACPFCNAMFRSEAQSFGLDVMDIAQLLEGANRKSEV</sequence>
<evidence type="ECO:0000256" key="4">
    <source>
        <dbReference type="ARBA" id="ARBA00023002"/>
    </source>
</evidence>
<dbReference type="GO" id="GO:0051539">
    <property type="term" value="F:4 iron, 4 sulfur cluster binding"/>
    <property type="evidence" value="ECO:0007669"/>
    <property type="project" value="UniProtKB-KW"/>
</dbReference>
<keyword evidence="6" id="KW-0411">Iron-sulfur</keyword>
<evidence type="ECO:0000256" key="7">
    <source>
        <dbReference type="SAM" id="Phobius"/>
    </source>
</evidence>
<dbReference type="SUPFAM" id="SSF103501">
    <property type="entry name" value="Respiratory nitrate reductase 1 gamma chain"/>
    <property type="match status" value="1"/>
</dbReference>
<dbReference type="RefSeq" id="WP_174448583.1">
    <property type="nucleotide sequence ID" value="NZ_AP018732.1"/>
</dbReference>
<dbReference type="InterPro" id="IPR036197">
    <property type="entry name" value="NarG-like_sf"/>
</dbReference>
<feature type="transmembrane region" description="Helical" evidence="7">
    <location>
        <begin position="129"/>
        <end position="151"/>
    </location>
</feature>
<keyword evidence="7" id="KW-1133">Transmembrane helix</keyword>
<keyword evidence="4" id="KW-0560">Oxidoreductase</keyword>
<evidence type="ECO:0000256" key="2">
    <source>
        <dbReference type="ARBA" id="ARBA00022485"/>
    </source>
</evidence>
<evidence type="ECO:0000256" key="6">
    <source>
        <dbReference type="ARBA" id="ARBA00023014"/>
    </source>
</evidence>
<reference evidence="9 10" key="1">
    <citation type="journal article" date="2019" name="ISME J.">
        <title>Isolation and characterization of a thermophilic sulfur- and iron-reducing thaumarchaeote from a terrestrial acidic hot spring.</title>
        <authorList>
            <person name="Kato S."/>
            <person name="Itoh T."/>
            <person name="Yuki M."/>
            <person name="Nagamori M."/>
            <person name="Ohnishi M."/>
            <person name="Uematsu K."/>
            <person name="Suzuki K."/>
            <person name="Takashina T."/>
            <person name="Ohkuma M."/>
        </authorList>
    </citation>
    <scope>NUCLEOTIDE SEQUENCE [LARGE SCALE GENOMIC DNA]</scope>
    <source>
        <strain evidence="9 10">NAS-02</strain>
    </source>
</reference>